<organism evidence="2">
    <name type="scientific">marine metagenome</name>
    <dbReference type="NCBI Taxonomy" id="408172"/>
    <lineage>
        <taxon>unclassified sequences</taxon>
        <taxon>metagenomes</taxon>
        <taxon>ecological metagenomes</taxon>
    </lineage>
</organism>
<evidence type="ECO:0008006" key="3">
    <source>
        <dbReference type="Google" id="ProtNLM"/>
    </source>
</evidence>
<dbReference type="Pfam" id="PF01063">
    <property type="entry name" value="Aminotran_4"/>
    <property type="match status" value="1"/>
</dbReference>
<comment type="similarity">
    <text evidence="1">Belongs to the class-IV pyridoxal-phosphate-dependent aminotransferase family.</text>
</comment>
<proteinExistence type="inferred from homology"/>
<dbReference type="Gene3D" id="3.30.470.10">
    <property type="match status" value="1"/>
</dbReference>
<dbReference type="PANTHER" id="PTHR42743">
    <property type="entry name" value="AMINO-ACID AMINOTRANSFERASE"/>
    <property type="match status" value="1"/>
</dbReference>
<evidence type="ECO:0000256" key="1">
    <source>
        <dbReference type="ARBA" id="ARBA00009320"/>
    </source>
</evidence>
<name>A0A382X5F2_9ZZZZ</name>
<dbReference type="Gene3D" id="3.20.10.10">
    <property type="entry name" value="D-amino Acid Aminotransferase, subunit A, domain 2"/>
    <property type="match status" value="1"/>
</dbReference>
<dbReference type="GO" id="GO:0003824">
    <property type="term" value="F:catalytic activity"/>
    <property type="evidence" value="ECO:0007669"/>
    <property type="project" value="InterPro"/>
</dbReference>
<sequence length="191" mass="20835">MTVFTHFENAWQEGAPLVQTAMAQSFMHGSTVFDGARAFSGCVPDLDRHFSRLINSAEIMGFKSPFGVQEITDLAIEGVKKFPANAELYIRPALFAEGGFLVPDADDVRFVMTVFDVPMPKPSGFGACLTDFRRPNPDMAPTGAKAACLYPNSSLAIKEANRRGFDNAVMRDSADNVVEFASSNLWLVKDG</sequence>
<dbReference type="SUPFAM" id="SSF56752">
    <property type="entry name" value="D-aminoacid aminotransferase-like PLP-dependent enzymes"/>
    <property type="match status" value="1"/>
</dbReference>
<dbReference type="GO" id="GO:0046394">
    <property type="term" value="P:carboxylic acid biosynthetic process"/>
    <property type="evidence" value="ECO:0007669"/>
    <property type="project" value="UniProtKB-ARBA"/>
</dbReference>
<dbReference type="PANTHER" id="PTHR42743:SF11">
    <property type="entry name" value="AMINODEOXYCHORISMATE LYASE"/>
    <property type="match status" value="1"/>
</dbReference>
<dbReference type="EMBL" id="UINC01164977">
    <property type="protein sequence ID" value="SVD66109.1"/>
    <property type="molecule type" value="Genomic_DNA"/>
</dbReference>
<dbReference type="InterPro" id="IPR043131">
    <property type="entry name" value="BCAT-like_N"/>
</dbReference>
<dbReference type="InterPro" id="IPR050571">
    <property type="entry name" value="Class-IV_PLP-Dep_Aminotrnsfr"/>
</dbReference>
<dbReference type="InterPro" id="IPR043132">
    <property type="entry name" value="BCAT-like_C"/>
</dbReference>
<gene>
    <name evidence="2" type="ORF">METZ01_LOCUS418963</name>
</gene>
<dbReference type="AlphaFoldDB" id="A0A382X5F2"/>
<feature type="non-terminal residue" evidence="2">
    <location>
        <position position="191"/>
    </location>
</feature>
<reference evidence="2" key="1">
    <citation type="submission" date="2018-05" db="EMBL/GenBank/DDBJ databases">
        <authorList>
            <person name="Lanie J.A."/>
            <person name="Ng W.-L."/>
            <person name="Kazmierczak K.M."/>
            <person name="Andrzejewski T.M."/>
            <person name="Davidsen T.M."/>
            <person name="Wayne K.J."/>
            <person name="Tettelin H."/>
            <person name="Glass J.I."/>
            <person name="Rusch D."/>
            <person name="Podicherti R."/>
            <person name="Tsui H.-C.T."/>
            <person name="Winkler M.E."/>
        </authorList>
    </citation>
    <scope>NUCLEOTIDE SEQUENCE</scope>
</reference>
<dbReference type="InterPro" id="IPR001544">
    <property type="entry name" value="Aminotrans_IV"/>
</dbReference>
<accession>A0A382X5F2</accession>
<dbReference type="GO" id="GO:0005829">
    <property type="term" value="C:cytosol"/>
    <property type="evidence" value="ECO:0007669"/>
    <property type="project" value="TreeGrafter"/>
</dbReference>
<protein>
    <recommendedName>
        <fullName evidence="3">Branched-chain-amino-acid aminotransferase</fullName>
    </recommendedName>
</protein>
<evidence type="ECO:0000313" key="2">
    <source>
        <dbReference type="EMBL" id="SVD66109.1"/>
    </source>
</evidence>
<dbReference type="InterPro" id="IPR036038">
    <property type="entry name" value="Aminotransferase-like"/>
</dbReference>